<dbReference type="Proteomes" id="UP000002770">
    <property type="component" value="Unassembled WGS sequence"/>
</dbReference>
<proteinExistence type="predicted"/>
<reference evidence="2 3" key="1">
    <citation type="journal article" date="2011" name="BMC Genomics">
        <title>Insight into cross-talk between intra-amoebal pathogens.</title>
        <authorList>
            <person name="Gimenez G."/>
            <person name="Bertelli C."/>
            <person name="Moliner C."/>
            <person name="Robert C."/>
            <person name="Raoult D."/>
            <person name="Fournier P.E."/>
            <person name="Greub G."/>
        </authorList>
    </citation>
    <scope>NUCLEOTIDE SEQUENCE [LARGE SCALE GENOMIC DNA]</scope>
    <source>
        <strain evidence="2 3">LLAP12</strain>
    </source>
</reference>
<name>G9EM02_9GAMM</name>
<evidence type="ECO:0000256" key="1">
    <source>
        <dbReference type="SAM" id="MobiDB-lite"/>
    </source>
</evidence>
<keyword evidence="3" id="KW-1185">Reference proteome</keyword>
<evidence type="ECO:0000313" key="3">
    <source>
        <dbReference type="Proteomes" id="UP000002770"/>
    </source>
</evidence>
<dbReference type="HOGENOM" id="CLU_1693299_0_0_6"/>
<gene>
    <name evidence="2" type="ORF">LDG_6263</name>
</gene>
<sequence length="155" mass="17548">MLLEYLKSKTPEMAIQDTQEKKESKPSITLPPKKIASIPSPTTAGYFTKSSQQVVNLHLSLNINEVAKALEVPAKKIRKIQQGSSEGIDIVFKPSFNDFECLKKISNELKQHDVENRYSQYVDKHKLEIRAEGVEDFVKFVNKRNGKDNNPSCSP</sequence>
<organism evidence="2 3">
    <name type="scientific">Legionella drancourtii LLAP12</name>
    <dbReference type="NCBI Taxonomy" id="658187"/>
    <lineage>
        <taxon>Bacteria</taxon>
        <taxon>Pseudomonadati</taxon>
        <taxon>Pseudomonadota</taxon>
        <taxon>Gammaproteobacteria</taxon>
        <taxon>Legionellales</taxon>
        <taxon>Legionellaceae</taxon>
        <taxon>Legionella</taxon>
    </lineage>
</organism>
<dbReference type="InParanoid" id="G9EM02"/>
<protein>
    <submittedName>
        <fullName evidence="2">Uncharacterized protein</fullName>
    </submittedName>
</protein>
<dbReference type="RefSeq" id="WP_006870199.1">
    <property type="nucleotide sequence ID" value="NZ_JH413811.1"/>
</dbReference>
<dbReference type="AlphaFoldDB" id="G9EM02"/>
<evidence type="ECO:0000313" key="2">
    <source>
        <dbReference type="EMBL" id="EHL31602.1"/>
    </source>
</evidence>
<feature type="compositionally biased region" description="Basic and acidic residues" evidence="1">
    <location>
        <begin position="1"/>
        <end position="10"/>
    </location>
</feature>
<dbReference type="EMBL" id="JH413811">
    <property type="protein sequence ID" value="EHL31602.1"/>
    <property type="molecule type" value="Genomic_DNA"/>
</dbReference>
<accession>G9EM02</accession>
<feature type="region of interest" description="Disordered" evidence="1">
    <location>
        <begin position="1"/>
        <end position="33"/>
    </location>
</feature>